<dbReference type="PROSITE" id="PS51206">
    <property type="entry name" value="SF3_HELICASE_1"/>
    <property type="match status" value="1"/>
</dbReference>
<dbReference type="Gene3D" id="3.40.50.300">
    <property type="entry name" value="P-loop containing nucleotide triphosphate hydrolases"/>
    <property type="match status" value="1"/>
</dbReference>
<dbReference type="InterPro" id="IPR014818">
    <property type="entry name" value="Phage/plasmid_primase_P4_C"/>
</dbReference>
<dbReference type="EMBL" id="JAMDLZ010000003">
    <property type="protein sequence ID" value="MCY9545477.1"/>
    <property type="molecule type" value="Genomic_DNA"/>
</dbReference>
<evidence type="ECO:0000313" key="5">
    <source>
        <dbReference type="EMBL" id="MCY9545477.1"/>
    </source>
</evidence>
<dbReference type="RefSeq" id="WP_268635715.1">
    <property type="nucleotide sequence ID" value="NZ_JAMDLZ010000003.1"/>
</dbReference>
<dbReference type="InterPro" id="IPR014015">
    <property type="entry name" value="Helicase_SF3_DNA-vir"/>
</dbReference>
<keyword evidence="6" id="KW-1185">Reference proteome</keyword>
<evidence type="ECO:0000256" key="1">
    <source>
        <dbReference type="ARBA" id="ARBA00022741"/>
    </source>
</evidence>
<keyword evidence="3" id="KW-0067">ATP-binding</keyword>
<dbReference type="Pfam" id="PF19263">
    <property type="entry name" value="DUF5906"/>
    <property type="match status" value="1"/>
</dbReference>
<dbReference type="Proteomes" id="UP001527052">
    <property type="component" value="Unassembled WGS sequence"/>
</dbReference>
<name>A0ABT4EIM8_9BACI</name>
<evidence type="ECO:0000313" key="6">
    <source>
        <dbReference type="Proteomes" id="UP001527052"/>
    </source>
</evidence>
<evidence type="ECO:0000256" key="3">
    <source>
        <dbReference type="ARBA" id="ARBA00022840"/>
    </source>
</evidence>
<sequence length="504" mass="58611">MNNDYSSSSLFDHKNKLATKFKVTKPLIDKTKLANSLNNSITFDLLNSKKLASNKVLMDRQIVESPFEDKTINSVSKIQKESIFSLAKKFEDLFIFKVFEDVLHVWDEVKGYYIPLTNESADLFFRKKAPNQMKPYINSRNIKEIVSWIKAECTIQLQEFDLIDNRNLIAFSNGIFNLKNNKFYKLSDNYNIRSTLNANYNSNINHSIYFEQFMRDICDADNELYQRIQEFFGYVISEIRDIKIICFLIGPKDSGKSIILKLLEHLIGNDFCTNLSLDELNQKEYLNRLLSKKLNTCGEVSEISLKRLDSLKKLSGGDKIMSKALYDQPISFINRSALVFAGNHLPEIKNIDKSNAFSDRLLIIPFENQIPKEKQDPTLFNKLINEIDYIANWALEGLIRLISNNHLFTDSIKNVRALQNYKIQSNTIEQFINTRCKFSISSKIYKSDLENAYFSFCEEHNVLAASDNELHRYLKTLPNIIFKKFRLDSDNKNGYLGIYLRDEQ</sequence>
<dbReference type="InterPro" id="IPR051620">
    <property type="entry name" value="ORF904-like_C"/>
</dbReference>
<reference evidence="5 6" key="1">
    <citation type="submission" date="2022-05" db="EMBL/GenBank/DDBJ databases">
        <title>Genome Sequencing of Bee-Associated Microbes.</title>
        <authorList>
            <person name="Dunlap C."/>
        </authorList>
    </citation>
    <scope>NUCLEOTIDE SEQUENCE [LARGE SCALE GENOMIC DNA]</scope>
    <source>
        <strain evidence="5 6">NRRL BD-083</strain>
    </source>
</reference>
<protein>
    <submittedName>
        <fullName evidence="5">Phage/plasmid primase, P4 family</fullName>
    </submittedName>
</protein>
<dbReference type="SMART" id="SM00885">
    <property type="entry name" value="D5_N"/>
    <property type="match status" value="1"/>
</dbReference>
<keyword evidence="2" id="KW-0378">Hydrolase</keyword>
<dbReference type="PANTHER" id="PTHR35372">
    <property type="entry name" value="ATP BINDING PROTEIN-RELATED"/>
    <property type="match status" value="1"/>
</dbReference>
<dbReference type="InterPro" id="IPR006500">
    <property type="entry name" value="Helicase_put_C_phage/plasmid"/>
</dbReference>
<comment type="caution">
    <text evidence="5">The sequence shown here is derived from an EMBL/GenBank/DDBJ whole genome shotgun (WGS) entry which is preliminary data.</text>
</comment>
<dbReference type="SUPFAM" id="SSF52540">
    <property type="entry name" value="P-loop containing nucleoside triphosphate hydrolases"/>
    <property type="match status" value="1"/>
</dbReference>
<evidence type="ECO:0000259" key="4">
    <source>
        <dbReference type="PROSITE" id="PS51206"/>
    </source>
</evidence>
<feature type="domain" description="SF3 helicase" evidence="4">
    <location>
        <begin position="223"/>
        <end position="379"/>
    </location>
</feature>
<dbReference type="NCBIfam" id="TIGR01613">
    <property type="entry name" value="primase_Cterm"/>
    <property type="match status" value="1"/>
</dbReference>
<keyword evidence="1" id="KW-0547">Nucleotide-binding</keyword>
<gene>
    <name evidence="5" type="ORF">M5W82_00815</name>
</gene>
<evidence type="ECO:0000256" key="2">
    <source>
        <dbReference type="ARBA" id="ARBA00022801"/>
    </source>
</evidence>
<accession>A0ABT4EIM8</accession>
<dbReference type="InterPro" id="IPR045455">
    <property type="entry name" value="NrS-1_pol-like_helicase"/>
</dbReference>
<dbReference type="InterPro" id="IPR027417">
    <property type="entry name" value="P-loop_NTPase"/>
</dbReference>
<dbReference type="PANTHER" id="PTHR35372:SF2">
    <property type="entry name" value="SF3 HELICASE DOMAIN-CONTAINING PROTEIN"/>
    <property type="match status" value="1"/>
</dbReference>
<proteinExistence type="predicted"/>
<organism evidence="5 6">
    <name type="scientific">Lysinibacillus xylanilyticus</name>
    <dbReference type="NCBI Taxonomy" id="582475"/>
    <lineage>
        <taxon>Bacteria</taxon>
        <taxon>Bacillati</taxon>
        <taxon>Bacillota</taxon>
        <taxon>Bacilli</taxon>
        <taxon>Bacillales</taxon>
        <taxon>Bacillaceae</taxon>
        <taxon>Lysinibacillus</taxon>
    </lineage>
</organism>
<dbReference type="Pfam" id="PF08706">
    <property type="entry name" value="D5_N"/>
    <property type="match status" value="1"/>
</dbReference>